<feature type="transmembrane region" description="Helical" evidence="4">
    <location>
        <begin position="208"/>
        <end position="225"/>
    </location>
</feature>
<dbReference type="PANTHER" id="PTHR43280:SF29">
    <property type="entry name" value="ARAC-FAMILY TRANSCRIPTIONAL REGULATOR"/>
    <property type="match status" value="1"/>
</dbReference>
<proteinExistence type="predicted"/>
<keyword evidence="4" id="KW-0812">Transmembrane</keyword>
<feature type="transmembrane region" description="Helical" evidence="4">
    <location>
        <begin position="168"/>
        <end position="188"/>
    </location>
</feature>
<feature type="domain" description="HTH araC/xylS-type" evidence="5">
    <location>
        <begin position="264"/>
        <end position="371"/>
    </location>
</feature>
<dbReference type="PROSITE" id="PS01124">
    <property type="entry name" value="HTH_ARAC_FAMILY_2"/>
    <property type="match status" value="1"/>
</dbReference>
<feature type="transmembrane region" description="Helical" evidence="4">
    <location>
        <begin position="48"/>
        <end position="69"/>
    </location>
</feature>
<evidence type="ECO:0000256" key="4">
    <source>
        <dbReference type="SAM" id="Phobius"/>
    </source>
</evidence>
<name>A0ABW8SVT4_9BACT</name>
<protein>
    <submittedName>
        <fullName evidence="6">AraC family transcriptional regulator</fullName>
    </submittedName>
</protein>
<reference evidence="6 7" key="1">
    <citation type="submission" date="2024-07" db="EMBL/GenBank/DDBJ databases">
        <authorList>
            <person name="Pitt A."/>
            <person name="Hahn M.W."/>
        </authorList>
    </citation>
    <scope>NUCLEOTIDE SEQUENCE [LARGE SCALE GENOMIC DNA]</scope>
    <source>
        <strain evidence="6 7">2-AUSEE-184A6</strain>
    </source>
</reference>
<keyword evidence="2" id="KW-0238">DNA-binding</keyword>
<keyword evidence="4" id="KW-1133">Transmembrane helix</keyword>
<sequence>MLLLNYADKVNPANRYLAYHFFLNALFGIAHWASVVSDSDTLRAIFTVHYFPIYLLNTPFLYFYVRAVLTDRIHINGWDYIHFLPSVLILFNIVPYSLLSWPEKLQFAVRLHFDSGLIHQVYFPFVSFNFYFFFRSVLSLAYIIYAAKILQAAIQKGQLKQAKELEKWLWVNLGLGALFNLSLIIFSIRSFYLHDFLLILDEEGKGRVLATVIMAALMVSVYFFPKILYGLQFQSGGSISDVIELNEKISQAAKSQEFSRERLNQVGDKLHQYLHKKKFLVPGFSLSDLVKDLETPEHVLTYYFNNHKGITFLKWKNQLRIEEAIQLLKAGEAETNTLESVGKACGYKSRSNFIQAFKAQTGESPSAYLKKLS</sequence>
<dbReference type="EMBL" id="JBEWZG010000002">
    <property type="protein sequence ID" value="MFL0206509.1"/>
    <property type="molecule type" value="Genomic_DNA"/>
</dbReference>
<dbReference type="Gene3D" id="1.10.10.60">
    <property type="entry name" value="Homeodomain-like"/>
    <property type="match status" value="1"/>
</dbReference>
<evidence type="ECO:0000256" key="1">
    <source>
        <dbReference type="ARBA" id="ARBA00023015"/>
    </source>
</evidence>
<evidence type="ECO:0000313" key="6">
    <source>
        <dbReference type="EMBL" id="MFL0206509.1"/>
    </source>
</evidence>
<comment type="caution">
    <text evidence="6">The sequence shown here is derived from an EMBL/GenBank/DDBJ whole genome shotgun (WGS) entry which is preliminary data.</text>
</comment>
<feature type="transmembrane region" description="Helical" evidence="4">
    <location>
        <begin position="121"/>
        <end position="147"/>
    </location>
</feature>
<dbReference type="Proteomes" id="UP001623559">
    <property type="component" value="Unassembled WGS sequence"/>
</dbReference>
<organism evidence="6 7">
    <name type="scientific">Aquirufa novilacunae</name>
    <dbReference type="NCBI Taxonomy" id="3139305"/>
    <lineage>
        <taxon>Bacteria</taxon>
        <taxon>Pseudomonadati</taxon>
        <taxon>Bacteroidota</taxon>
        <taxon>Cytophagia</taxon>
        <taxon>Cytophagales</taxon>
        <taxon>Flectobacillaceae</taxon>
        <taxon>Aquirufa</taxon>
    </lineage>
</organism>
<evidence type="ECO:0000313" key="7">
    <source>
        <dbReference type="Proteomes" id="UP001623559"/>
    </source>
</evidence>
<keyword evidence="3" id="KW-0804">Transcription</keyword>
<evidence type="ECO:0000259" key="5">
    <source>
        <dbReference type="PROSITE" id="PS01124"/>
    </source>
</evidence>
<dbReference type="InterPro" id="IPR009057">
    <property type="entry name" value="Homeodomain-like_sf"/>
</dbReference>
<dbReference type="PANTHER" id="PTHR43280">
    <property type="entry name" value="ARAC-FAMILY TRANSCRIPTIONAL REGULATOR"/>
    <property type="match status" value="1"/>
</dbReference>
<dbReference type="Pfam" id="PF12833">
    <property type="entry name" value="HTH_18"/>
    <property type="match status" value="1"/>
</dbReference>
<gene>
    <name evidence="6" type="ORF">V7S74_07120</name>
</gene>
<feature type="transmembrane region" description="Helical" evidence="4">
    <location>
        <begin position="16"/>
        <end position="36"/>
    </location>
</feature>
<feature type="transmembrane region" description="Helical" evidence="4">
    <location>
        <begin position="81"/>
        <end position="101"/>
    </location>
</feature>
<dbReference type="SMART" id="SM00342">
    <property type="entry name" value="HTH_ARAC"/>
    <property type="match status" value="1"/>
</dbReference>
<accession>A0ABW8SVT4</accession>
<dbReference type="SUPFAM" id="SSF46689">
    <property type="entry name" value="Homeodomain-like"/>
    <property type="match status" value="1"/>
</dbReference>
<dbReference type="RefSeq" id="WP_406778084.1">
    <property type="nucleotide sequence ID" value="NZ_JBEWZG010000002.1"/>
</dbReference>
<evidence type="ECO:0000256" key="2">
    <source>
        <dbReference type="ARBA" id="ARBA00023125"/>
    </source>
</evidence>
<evidence type="ECO:0000256" key="3">
    <source>
        <dbReference type="ARBA" id="ARBA00023163"/>
    </source>
</evidence>
<keyword evidence="1" id="KW-0805">Transcription regulation</keyword>
<dbReference type="InterPro" id="IPR018060">
    <property type="entry name" value="HTH_AraC"/>
</dbReference>
<keyword evidence="4" id="KW-0472">Membrane</keyword>